<feature type="transmembrane region" description="Helical" evidence="1">
    <location>
        <begin position="428"/>
        <end position="448"/>
    </location>
</feature>
<accession>A0A8J7C2E0</accession>
<feature type="transmembrane region" description="Helical" evidence="1">
    <location>
        <begin position="358"/>
        <end position="379"/>
    </location>
</feature>
<proteinExistence type="predicted"/>
<dbReference type="Proteomes" id="UP000648239">
    <property type="component" value="Unassembled WGS sequence"/>
</dbReference>
<feature type="transmembrane region" description="Helical" evidence="1">
    <location>
        <begin position="935"/>
        <end position="952"/>
    </location>
</feature>
<sequence length="1117" mass="122329">MTLLTRMALKRPLTVYVLMAIIVLGGISVYRAMPRESFPEIKVPLIIVTVVYPGASPVDMESQVTRKVETEVKGVSGVKEIRSTSADGYCSIQVEFNPDVDLDTALQKVREAVDRARPEMPVDVEEPVVSDVDFSRIPIMIVSVAGDFGMARLKSIADDVKDELEAVSGVNLVNAIGGQDREVQVFADPRRLTAFSLGLEDLVETIGQEHLSTPGGDIDVGRQNFLVRLTSEVQDPAEILDFVVKSDDDRPVYVRDVATVVYGFVEAETRSRVNGRTSISLTVEKRTGANIIEVADNINAALDRQRQSLPPGVDIAVLADMSVDIREMVKELENNILSGLVLVLVVLFFALGWRPAVIVSAAIPFSMLISFIVLSLFGYTLNMVVLFSLVLVLGMLVDNAIVTVENIYRHRAMGEDSLTAAGTGASEVAMPIIASTATTLCAFGPMLLWPGMVGEFMKYLPVTLIIGLIASLFVALVINPTLALVLFRNIRGSVRKVNRDSWFMRLYRRFLEWCLDQGPAARFHFWRNWFLLVVFFAGIGSSLAIVMFGMLTGAPMPQTFLLILVGVAGFAFAMQGVLWFLSLLPALFRRRVWITDHRARVLWTMGAIFALTFAAYGAWGSGSEFFPEIDPREIWVDFKFPSGTNLDAQDAVVGPIEERLAETADLTDLLANIGSTGVNIDPGSGGGSSNESRISVQLERFGERSQSSFVTMDQVREKVQGLTGVQVVIDKPEEGVPAGKPVSVQLSSEDYKDLQDTAEALKRRMREIPGLYNIDDDFDEGYPELRIQVDRTAAARANTNTGAIASTIRTALAGTEVAKYRIGEDEYDIVVRLPRDKRQSIDSIEELTVQDEDGNPRPLLSLADISTTAGPAAIQRVDLRRTITIEADVDHSRGYRDADMREAVAAVLDEEMDLAHGMRYEFAGSNEEEQESSEFLSRAFVIALLLIGLILVTEFDSLVTPITILISVVLSLIGVLWGLILTSTPFGIVMTGIGVISLAGIVVNNAIVLCDFILQERRNGLSRREAIIEAGMVRIRPVLLTAITTILGLIPLTTGVNFDFFEMSITTGGESTQWWGAMGVAVICGLAVATILTLLVVPVTYDVLDSMSERVSKRRMS</sequence>
<name>A0A8J7C2E0_9BACT</name>
<dbReference type="InterPro" id="IPR027463">
    <property type="entry name" value="AcrB_DN_DC_subdom"/>
</dbReference>
<feature type="transmembrane region" description="Helical" evidence="1">
    <location>
        <begin position="986"/>
        <end position="1014"/>
    </location>
</feature>
<dbReference type="GO" id="GO:0005886">
    <property type="term" value="C:plasma membrane"/>
    <property type="evidence" value="ECO:0007669"/>
    <property type="project" value="TreeGrafter"/>
</dbReference>
<feature type="transmembrane region" description="Helical" evidence="1">
    <location>
        <begin position="600"/>
        <end position="619"/>
    </location>
</feature>
<dbReference type="Gene3D" id="3.30.70.1440">
    <property type="entry name" value="Multidrug efflux transporter AcrB pore domain"/>
    <property type="match status" value="1"/>
</dbReference>
<feature type="transmembrane region" description="Helical" evidence="1">
    <location>
        <begin position="959"/>
        <end position="980"/>
    </location>
</feature>
<dbReference type="PANTHER" id="PTHR32063">
    <property type="match status" value="1"/>
</dbReference>
<gene>
    <name evidence="2" type="ORF">IFK94_13440</name>
</gene>
<dbReference type="GO" id="GO:0042910">
    <property type="term" value="F:xenobiotic transmembrane transporter activity"/>
    <property type="evidence" value="ECO:0007669"/>
    <property type="project" value="TreeGrafter"/>
</dbReference>
<evidence type="ECO:0000313" key="2">
    <source>
        <dbReference type="EMBL" id="MBD3869120.1"/>
    </source>
</evidence>
<feature type="transmembrane region" description="Helical" evidence="1">
    <location>
        <begin position="12"/>
        <end position="33"/>
    </location>
</feature>
<dbReference type="SUPFAM" id="SSF82866">
    <property type="entry name" value="Multidrug efflux transporter AcrB transmembrane domain"/>
    <property type="match status" value="2"/>
</dbReference>
<dbReference type="PANTHER" id="PTHR32063:SF24">
    <property type="entry name" value="CATION EFFLUX SYSTEM (ACRB_ACRD_ACRF FAMILY)"/>
    <property type="match status" value="1"/>
</dbReference>
<dbReference type="Gene3D" id="3.30.70.1430">
    <property type="entry name" value="Multidrug efflux transporter AcrB pore domain"/>
    <property type="match status" value="2"/>
</dbReference>
<dbReference type="Gene3D" id="3.30.70.1320">
    <property type="entry name" value="Multidrug efflux transporter AcrB pore domain like"/>
    <property type="match status" value="1"/>
</dbReference>
<feature type="transmembrane region" description="Helical" evidence="1">
    <location>
        <begin position="336"/>
        <end position="353"/>
    </location>
</feature>
<organism evidence="2 3">
    <name type="scientific">Candidatus Polarisedimenticola svalbardensis</name>
    <dbReference type="NCBI Taxonomy" id="2886004"/>
    <lineage>
        <taxon>Bacteria</taxon>
        <taxon>Pseudomonadati</taxon>
        <taxon>Acidobacteriota</taxon>
        <taxon>Candidatus Polarisedimenticolia</taxon>
        <taxon>Candidatus Polarisedimenticolales</taxon>
        <taxon>Candidatus Polarisedimenticolaceae</taxon>
        <taxon>Candidatus Polarisedimenticola</taxon>
    </lineage>
</organism>
<dbReference type="Gene3D" id="1.20.1640.10">
    <property type="entry name" value="Multidrug efflux transporter AcrB transmembrane domain"/>
    <property type="match status" value="3"/>
</dbReference>
<dbReference type="EMBL" id="JACXWD010000060">
    <property type="protein sequence ID" value="MBD3869120.1"/>
    <property type="molecule type" value="Genomic_DNA"/>
</dbReference>
<protein>
    <submittedName>
        <fullName evidence="2">Efflux RND transporter permease subunit</fullName>
    </submittedName>
</protein>
<evidence type="ECO:0000313" key="3">
    <source>
        <dbReference type="Proteomes" id="UP000648239"/>
    </source>
</evidence>
<dbReference type="SUPFAM" id="SSF82693">
    <property type="entry name" value="Multidrug efflux transporter AcrB pore domain, PN1, PN2, PC1 and PC2 subdomains"/>
    <property type="match status" value="3"/>
</dbReference>
<dbReference type="InterPro" id="IPR001036">
    <property type="entry name" value="Acrflvin-R"/>
</dbReference>
<dbReference type="PRINTS" id="PR00702">
    <property type="entry name" value="ACRIFLAVINRP"/>
</dbReference>
<keyword evidence="1" id="KW-0812">Transmembrane</keyword>
<dbReference type="SUPFAM" id="SSF82714">
    <property type="entry name" value="Multidrug efflux transporter AcrB TolC docking domain, DN and DC subdomains"/>
    <property type="match status" value="2"/>
</dbReference>
<feature type="transmembrane region" description="Helical" evidence="1">
    <location>
        <begin position="1035"/>
        <end position="1054"/>
    </location>
</feature>
<dbReference type="Pfam" id="PF00873">
    <property type="entry name" value="ACR_tran"/>
    <property type="match status" value="2"/>
</dbReference>
<dbReference type="Gene3D" id="3.30.2090.10">
    <property type="entry name" value="Multidrug efflux transporter AcrB TolC docking domain, DN and DC subdomains"/>
    <property type="match status" value="2"/>
</dbReference>
<dbReference type="AlphaFoldDB" id="A0A8J7C2E0"/>
<feature type="transmembrane region" description="Helical" evidence="1">
    <location>
        <begin position="560"/>
        <end position="588"/>
    </location>
</feature>
<evidence type="ECO:0000256" key="1">
    <source>
        <dbReference type="SAM" id="Phobius"/>
    </source>
</evidence>
<feature type="transmembrane region" description="Helical" evidence="1">
    <location>
        <begin position="529"/>
        <end position="554"/>
    </location>
</feature>
<feature type="transmembrane region" description="Helical" evidence="1">
    <location>
        <begin position="1074"/>
        <end position="1104"/>
    </location>
</feature>
<comment type="caution">
    <text evidence="2">The sequence shown here is derived from an EMBL/GenBank/DDBJ whole genome shotgun (WGS) entry which is preliminary data.</text>
</comment>
<keyword evidence="1" id="KW-1133">Transmembrane helix</keyword>
<feature type="transmembrane region" description="Helical" evidence="1">
    <location>
        <begin position="385"/>
        <end position="408"/>
    </location>
</feature>
<reference evidence="2 3" key="1">
    <citation type="submission" date="2020-08" db="EMBL/GenBank/DDBJ databases">
        <title>Acidobacteriota in marine sediments use diverse sulfur dissimilation pathways.</title>
        <authorList>
            <person name="Wasmund K."/>
        </authorList>
    </citation>
    <scope>NUCLEOTIDE SEQUENCE [LARGE SCALE GENOMIC DNA]</scope>
    <source>
        <strain evidence="2">MAG AM4</strain>
    </source>
</reference>
<feature type="transmembrane region" description="Helical" evidence="1">
    <location>
        <begin position="460"/>
        <end position="487"/>
    </location>
</feature>
<keyword evidence="1" id="KW-0472">Membrane</keyword>